<evidence type="ECO:0000256" key="1">
    <source>
        <dbReference type="ARBA" id="ARBA00001275"/>
    </source>
</evidence>
<comment type="catalytic activity">
    <reaction evidence="1 10">
        <text>[(1-&gt;4)-alpha-D-glucosyl](n) + phosphate = [(1-&gt;4)-alpha-D-glucosyl](n-1) + alpha-D-glucose 1-phosphate</text>
        <dbReference type="Rhea" id="RHEA:41732"/>
        <dbReference type="Rhea" id="RHEA-COMP:9584"/>
        <dbReference type="Rhea" id="RHEA-COMP:9586"/>
        <dbReference type="ChEBI" id="CHEBI:15444"/>
        <dbReference type="ChEBI" id="CHEBI:43474"/>
        <dbReference type="ChEBI" id="CHEBI:58601"/>
        <dbReference type="EC" id="2.4.1.1"/>
    </reaction>
</comment>
<keyword evidence="7 10" id="KW-0663">Pyridoxal phosphate</keyword>
<dbReference type="GO" id="GO:0005980">
    <property type="term" value="P:glycogen catabolic process"/>
    <property type="evidence" value="ECO:0007669"/>
    <property type="project" value="TreeGrafter"/>
</dbReference>
<keyword evidence="4" id="KW-0021">Allosteric enzyme</keyword>
<dbReference type="FunFam" id="3.40.50.2000:FF:000807">
    <property type="entry name" value="Alpha-glucan phosphorylase 2, cytosolic"/>
    <property type="match status" value="1"/>
</dbReference>
<dbReference type="PROSITE" id="PS00102">
    <property type="entry name" value="PHOSPHORYLASE"/>
    <property type="match status" value="1"/>
</dbReference>
<gene>
    <name evidence="11" type="ORF">KX928_20240</name>
</gene>
<comment type="function">
    <text evidence="10">Allosteric enzyme that catalyzes the rate-limiting step in glycogen catabolism, the phosphorolytic cleavage of glycogen to produce glucose-1-phosphate, and plays a central role in maintaining cellular and organismal glucose homeostasis.</text>
</comment>
<proteinExistence type="inferred from homology"/>
<dbReference type="InterPro" id="IPR000811">
    <property type="entry name" value="Glyco_trans_35"/>
</dbReference>
<comment type="function">
    <text evidence="9">Phosphorylase is an important allosteric enzyme in carbohydrate metabolism. Enzymes from different sources differ in their regulatory mechanisms and in their natural substrates. However, all known phosphorylases share catalytic and structural properties.</text>
</comment>
<comment type="similarity">
    <text evidence="3 10">Belongs to the glycogen phosphorylase family.</text>
</comment>
<dbReference type="PANTHER" id="PTHR11468">
    <property type="entry name" value="GLYCOGEN PHOSPHORYLASE"/>
    <property type="match status" value="1"/>
</dbReference>
<dbReference type="EMBL" id="JAHXDN010000006">
    <property type="protein sequence ID" value="MBW4710122.1"/>
    <property type="molecule type" value="Genomic_DNA"/>
</dbReference>
<dbReference type="EC" id="2.4.1.1" evidence="10"/>
<dbReference type="Pfam" id="PF00343">
    <property type="entry name" value="Phosphorylase"/>
    <property type="match status" value="1"/>
</dbReference>
<dbReference type="Proteomes" id="UP001138661">
    <property type="component" value="Unassembled WGS sequence"/>
</dbReference>
<evidence type="ECO:0000256" key="2">
    <source>
        <dbReference type="ARBA" id="ARBA00001933"/>
    </source>
</evidence>
<dbReference type="CDD" id="cd04300">
    <property type="entry name" value="GT35_Glycogen_Phosphorylase"/>
    <property type="match status" value="1"/>
</dbReference>
<evidence type="ECO:0000256" key="10">
    <source>
        <dbReference type="RuleBase" id="RU000587"/>
    </source>
</evidence>
<evidence type="ECO:0000256" key="4">
    <source>
        <dbReference type="ARBA" id="ARBA00022533"/>
    </source>
</evidence>
<keyword evidence="12" id="KW-1185">Reference proteome</keyword>
<protein>
    <recommendedName>
        <fullName evidence="10">Alpha-1,4 glucan phosphorylase</fullName>
        <ecNumber evidence="10">2.4.1.1</ecNumber>
    </recommendedName>
</protein>
<dbReference type="PIRSF" id="PIRSF000460">
    <property type="entry name" value="Pprylas_GlgP"/>
    <property type="match status" value="1"/>
</dbReference>
<evidence type="ECO:0000256" key="8">
    <source>
        <dbReference type="ARBA" id="ARBA00023277"/>
    </source>
</evidence>
<dbReference type="NCBIfam" id="TIGR02093">
    <property type="entry name" value="P_ylase"/>
    <property type="match status" value="1"/>
</dbReference>
<reference evidence="11" key="1">
    <citation type="submission" date="2021-07" db="EMBL/GenBank/DDBJ databases">
        <title>Roseobacter insulae sp. nov., isolated from a tidal flat.</title>
        <authorList>
            <person name="Park S."/>
            <person name="Yoon J.-H."/>
        </authorList>
    </citation>
    <scope>NUCLEOTIDE SEQUENCE</scope>
    <source>
        <strain evidence="11">YSTF-M11</strain>
    </source>
</reference>
<dbReference type="GO" id="GO:0008184">
    <property type="term" value="F:glycogen phosphorylase activity"/>
    <property type="evidence" value="ECO:0007669"/>
    <property type="project" value="InterPro"/>
</dbReference>
<evidence type="ECO:0000313" key="12">
    <source>
        <dbReference type="Proteomes" id="UP001138661"/>
    </source>
</evidence>
<keyword evidence="6 10" id="KW-0808">Transferase</keyword>
<evidence type="ECO:0000256" key="9">
    <source>
        <dbReference type="ARBA" id="ARBA00025174"/>
    </source>
</evidence>
<comment type="cofactor">
    <cofactor evidence="2 10">
        <name>pyridoxal 5'-phosphate</name>
        <dbReference type="ChEBI" id="CHEBI:597326"/>
    </cofactor>
</comment>
<dbReference type="InterPro" id="IPR035090">
    <property type="entry name" value="Pyridoxal_P_attach_site"/>
</dbReference>
<evidence type="ECO:0000256" key="7">
    <source>
        <dbReference type="ARBA" id="ARBA00022898"/>
    </source>
</evidence>
<evidence type="ECO:0000256" key="5">
    <source>
        <dbReference type="ARBA" id="ARBA00022676"/>
    </source>
</evidence>
<dbReference type="InterPro" id="IPR011833">
    <property type="entry name" value="Glycg_phsphrylas"/>
</dbReference>
<dbReference type="GO" id="GO:0005737">
    <property type="term" value="C:cytoplasm"/>
    <property type="evidence" value="ECO:0007669"/>
    <property type="project" value="TreeGrafter"/>
</dbReference>
<comment type="caution">
    <text evidence="11">The sequence shown here is derived from an EMBL/GenBank/DDBJ whole genome shotgun (WGS) entry which is preliminary data.</text>
</comment>
<dbReference type="AlphaFoldDB" id="A0A9X1FYU2"/>
<accession>A0A9X1FYU2</accession>
<evidence type="ECO:0000313" key="11">
    <source>
        <dbReference type="EMBL" id="MBW4710122.1"/>
    </source>
</evidence>
<evidence type="ECO:0000256" key="3">
    <source>
        <dbReference type="ARBA" id="ARBA00006047"/>
    </source>
</evidence>
<keyword evidence="8 10" id="KW-0119">Carbohydrate metabolism</keyword>
<dbReference type="GO" id="GO:0030170">
    <property type="term" value="F:pyridoxal phosphate binding"/>
    <property type="evidence" value="ECO:0007669"/>
    <property type="project" value="InterPro"/>
</dbReference>
<dbReference type="PANTHER" id="PTHR11468:SF3">
    <property type="entry name" value="GLYCOGEN PHOSPHORYLASE, LIVER FORM"/>
    <property type="match status" value="1"/>
</dbReference>
<keyword evidence="5 10" id="KW-0328">Glycosyltransferase</keyword>
<organism evidence="11 12">
    <name type="scientific">Roseobacter insulae</name>
    <dbReference type="NCBI Taxonomy" id="2859783"/>
    <lineage>
        <taxon>Bacteria</taxon>
        <taxon>Pseudomonadati</taxon>
        <taxon>Pseudomonadota</taxon>
        <taxon>Alphaproteobacteria</taxon>
        <taxon>Rhodobacterales</taxon>
        <taxon>Roseobacteraceae</taxon>
        <taxon>Roseobacter</taxon>
    </lineage>
</organism>
<sequence length="804" mass="89575">MSIPYVSPQEFSAEILRHLKHSLGKDESHASVYDWRMSLSLALRDHVVDPWFASTRRTYEARGKRVYYLSMEFLIGRLIEDVAVNLGLDAVAEEALSALGQDYAAVVANEPDAALGNGGLGRLAACFMDSLSTLGIPAYGYGIRYEHGLFEQHFEDGAQMETAETWLAQRHAWEFERPEVSYPINFGGHVEEHEGKAVWRAGETVVASAYDTPVVGWQAQWANTLRLWAAKSTTAFDLDSFNRGDYMAASAPEALARTISRVLYPDDTTDTGKELRLKQEYFFTSASIQDLLRRFLSEGGDLRALPDFVAIQLNDTHPAIAGPELVRLLIDEHGFEVSQAITTARSCLAYTNHTLLPEALERWPEDLFIRVLPRHHRIIQLIEAAHIAATGSDIRILEHGEVKMGELAFIMAHHVNGVSALHSELVKETVFADLHSDYPGRIINQTNGITPRRWLYSCNPPLRELINETIGTTWPDDLQQLDGLSVHAKDPAFLDKFQAAKDANKTRLSNWLQARDGVSLNPDAMFDVQIKRIHEYKRQLMNLLETVALWNEIRENPNAGWTPRVKIFGGKAAPGYVVAKQIIHLINDAAKVINADPATREYLQIVYPENYNVSMAEILIPATDLSEQISTAGKEASGTGNMKFALNGAPTIGTLDGANVEIRDCVGAENFFLFGLTAAEVTARRAVPEYARRAVEASPRLARVLQQIEGGVFSSDDKTRYSGLVQGLINHDYFLVTCDFDSYFGTQRDVDKAFADKQAWTRMAALNTARVGWFSSDRTISGYARDIWKTPSLISARGSRQDVA</sequence>
<name>A0A9X1FYU2_9RHOB</name>
<dbReference type="FunFam" id="3.40.50.2000:FF:000003">
    <property type="entry name" value="Alpha-1,4 glucan phosphorylase"/>
    <property type="match status" value="1"/>
</dbReference>
<evidence type="ECO:0000256" key="6">
    <source>
        <dbReference type="ARBA" id="ARBA00022679"/>
    </source>
</evidence>